<feature type="transmembrane region" description="Helical" evidence="7">
    <location>
        <begin position="27"/>
        <end position="44"/>
    </location>
</feature>
<evidence type="ECO:0000256" key="1">
    <source>
        <dbReference type="ARBA" id="ARBA00004651"/>
    </source>
</evidence>
<dbReference type="EMBL" id="JBHMDM010000004">
    <property type="protein sequence ID" value="MFB9376977.1"/>
    <property type="molecule type" value="Genomic_DNA"/>
</dbReference>
<feature type="transmembrane region" description="Helical" evidence="7">
    <location>
        <begin position="233"/>
        <end position="253"/>
    </location>
</feature>
<dbReference type="InterPro" id="IPR000620">
    <property type="entry name" value="EamA_dom"/>
</dbReference>
<keyword evidence="5 7" id="KW-1133">Transmembrane helix</keyword>
<keyword evidence="6 7" id="KW-0472">Membrane</keyword>
<keyword evidence="4 7" id="KW-0812">Transmembrane</keyword>
<dbReference type="SUPFAM" id="SSF103481">
    <property type="entry name" value="Multidrug resistance efflux transporter EmrE"/>
    <property type="match status" value="1"/>
</dbReference>
<feature type="domain" description="EamA" evidence="8">
    <location>
        <begin position="4"/>
        <end position="112"/>
    </location>
</feature>
<feature type="domain" description="EamA" evidence="8">
    <location>
        <begin position="158"/>
        <end position="306"/>
    </location>
</feature>
<proteinExistence type="inferred from homology"/>
<feature type="transmembrane region" description="Helical" evidence="7">
    <location>
        <begin position="265"/>
        <end position="284"/>
    </location>
</feature>
<comment type="caution">
    <text evidence="9">The sequence shown here is derived from an EMBL/GenBank/DDBJ whole genome shotgun (WGS) entry which is preliminary data.</text>
</comment>
<feature type="transmembrane region" description="Helical" evidence="7">
    <location>
        <begin position="290"/>
        <end position="307"/>
    </location>
</feature>
<evidence type="ECO:0000259" key="8">
    <source>
        <dbReference type="Pfam" id="PF00892"/>
    </source>
</evidence>
<evidence type="ECO:0000313" key="10">
    <source>
        <dbReference type="Proteomes" id="UP001589748"/>
    </source>
</evidence>
<dbReference type="Proteomes" id="UP001589748">
    <property type="component" value="Unassembled WGS sequence"/>
</dbReference>
<sequence>MIPVLLASLLWGTTGTAATLLPSNVTPLAVGAATMALGGIVLALSAPRRVAVVLRGGRGTWRELVPGAVLVGVYPLAFYSSMSLAGVAIGNVVSLGTAPVFAVVLELLRETPSRRRPPSARWMRAAGASVAGVAILALFGHGPAPGGPGTEPPNVPLGIACGAVAGLAYAGYTGTAGRLLADGFPSRGAVGAQFGLGALLLWPVLILTGGPLLGDAPAAGSASELALALGNPAPWQVVTYLALGPMVIAYLLFGHGLRSVTSSQATTLTLVEPFAATLLAVLVLGERLTATGWLGLGMVLCGVIAVARQSSRPDRAGTAREGVVLTRRTAGAPASVDR</sequence>
<dbReference type="Gene3D" id="1.10.3730.20">
    <property type="match status" value="1"/>
</dbReference>
<evidence type="ECO:0000256" key="2">
    <source>
        <dbReference type="ARBA" id="ARBA00007362"/>
    </source>
</evidence>
<name>A0ABV5LSD6_9ACTN</name>
<evidence type="ECO:0000256" key="6">
    <source>
        <dbReference type="ARBA" id="ARBA00023136"/>
    </source>
</evidence>
<gene>
    <name evidence="9" type="ORF">ACFFVI_08345</name>
</gene>
<organism evidence="9 10">
    <name type="scientific">Kineococcus gynurae</name>
    <dbReference type="NCBI Taxonomy" id="452979"/>
    <lineage>
        <taxon>Bacteria</taxon>
        <taxon>Bacillati</taxon>
        <taxon>Actinomycetota</taxon>
        <taxon>Actinomycetes</taxon>
        <taxon>Kineosporiales</taxon>
        <taxon>Kineosporiaceae</taxon>
        <taxon>Kineococcus</taxon>
    </lineage>
</organism>
<keyword evidence="10" id="KW-1185">Reference proteome</keyword>
<evidence type="ECO:0000256" key="3">
    <source>
        <dbReference type="ARBA" id="ARBA00022475"/>
    </source>
</evidence>
<keyword evidence="3" id="KW-1003">Cell membrane</keyword>
<protein>
    <submittedName>
        <fullName evidence="9">DMT family transporter</fullName>
    </submittedName>
</protein>
<feature type="transmembrane region" description="Helical" evidence="7">
    <location>
        <begin position="120"/>
        <end position="142"/>
    </location>
</feature>
<feature type="transmembrane region" description="Helical" evidence="7">
    <location>
        <begin position="64"/>
        <end position="82"/>
    </location>
</feature>
<evidence type="ECO:0000256" key="7">
    <source>
        <dbReference type="SAM" id="Phobius"/>
    </source>
</evidence>
<dbReference type="InterPro" id="IPR051258">
    <property type="entry name" value="Diverse_Substrate_Transporter"/>
</dbReference>
<evidence type="ECO:0000256" key="4">
    <source>
        <dbReference type="ARBA" id="ARBA00022692"/>
    </source>
</evidence>
<feature type="transmembrane region" description="Helical" evidence="7">
    <location>
        <begin position="154"/>
        <end position="173"/>
    </location>
</feature>
<feature type="transmembrane region" description="Helical" evidence="7">
    <location>
        <begin position="88"/>
        <end position="108"/>
    </location>
</feature>
<dbReference type="PANTHER" id="PTHR42920:SF11">
    <property type="entry name" value="INNER MEMBRANE PROTEIN YTFF"/>
    <property type="match status" value="1"/>
</dbReference>
<dbReference type="Pfam" id="PF00892">
    <property type="entry name" value="EamA"/>
    <property type="match status" value="2"/>
</dbReference>
<dbReference type="RefSeq" id="WP_380135390.1">
    <property type="nucleotide sequence ID" value="NZ_JBHLUI010000003.1"/>
</dbReference>
<dbReference type="InterPro" id="IPR037185">
    <property type="entry name" value="EmrE-like"/>
</dbReference>
<reference evidence="9 10" key="1">
    <citation type="submission" date="2024-09" db="EMBL/GenBank/DDBJ databases">
        <authorList>
            <person name="Sun Q."/>
            <person name="Mori K."/>
        </authorList>
    </citation>
    <scope>NUCLEOTIDE SEQUENCE [LARGE SCALE GENOMIC DNA]</scope>
    <source>
        <strain evidence="9 10">TISTR 1856</strain>
    </source>
</reference>
<evidence type="ECO:0000313" key="9">
    <source>
        <dbReference type="EMBL" id="MFB9376977.1"/>
    </source>
</evidence>
<evidence type="ECO:0000256" key="5">
    <source>
        <dbReference type="ARBA" id="ARBA00022989"/>
    </source>
</evidence>
<feature type="transmembrane region" description="Helical" evidence="7">
    <location>
        <begin position="194"/>
        <end position="213"/>
    </location>
</feature>
<accession>A0ABV5LSD6</accession>
<dbReference type="PANTHER" id="PTHR42920">
    <property type="entry name" value="OS03G0707200 PROTEIN-RELATED"/>
    <property type="match status" value="1"/>
</dbReference>
<comment type="similarity">
    <text evidence="2">Belongs to the EamA transporter family.</text>
</comment>
<comment type="subcellular location">
    <subcellularLocation>
        <location evidence="1">Cell membrane</location>
        <topology evidence="1">Multi-pass membrane protein</topology>
    </subcellularLocation>
</comment>